<keyword evidence="2" id="KW-1185">Reference proteome</keyword>
<protein>
    <submittedName>
        <fullName evidence="1">Uncharacterized protein</fullName>
    </submittedName>
</protein>
<reference evidence="1" key="1">
    <citation type="journal article" date="2020" name="New Phytol.">
        <title>Comparative genomics reveals dynamic genome evolution in host specialist ectomycorrhizal fungi.</title>
        <authorList>
            <person name="Lofgren L.A."/>
            <person name="Nguyen N.H."/>
            <person name="Vilgalys R."/>
            <person name="Ruytinx J."/>
            <person name="Liao H.L."/>
            <person name="Branco S."/>
            <person name="Kuo A."/>
            <person name="LaButti K."/>
            <person name="Lipzen A."/>
            <person name="Andreopoulos W."/>
            <person name="Pangilinan J."/>
            <person name="Riley R."/>
            <person name="Hundley H."/>
            <person name="Na H."/>
            <person name="Barry K."/>
            <person name="Grigoriev I.V."/>
            <person name="Stajich J.E."/>
            <person name="Kennedy P.G."/>
        </authorList>
    </citation>
    <scope>NUCLEOTIDE SEQUENCE</scope>
    <source>
        <strain evidence="1">MN1</strain>
    </source>
</reference>
<comment type="caution">
    <text evidence="1">The sequence shown here is derived from an EMBL/GenBank/DDBJ whole genome shotgun (WGS) entry which is preliminary data.</text>
</comment>
<dbReference type="EMBL" id="JABBWG010000234">
    <property type="protein sequence ID" value="KAG1796912.1"/>
    <property type="molecule type" value="Genomic_DNA"/>
</dbReference>
<dbReference type="OrthoDB" id="25767at2759"/>
<dbReference type="RefSeq" id="XP_041185423.1">
    <property type="nucleotide sequence ID" value="XM_041337428.1"/>
</dbReference>
<dbReference type="AlphaFoldDB" id="A0A9P7DK84"/>
<sequence length="73" mass="8561">MIMYLYRFIPSKTHFRMMPPNYESWSKEELITRLGELEAKKHAQSTHSPTRKNHSHPKGKIAIKFCYLLGVGV</sequence>
<dbReference type="GeneID" id="64631444"/>
<evidence type="ECO:0000313" key="2">
    <source>
        <dbReference type="Proteomes" id="UP000807769"/>
    </source>
</evidence>
<gene>
    <name evidence="1" type="ORF">BJ212DRAFT_1406977</name>
</gene>
<evidence type="ECO:0000313" key="1">
    <source>
        <dbReference type="EMBL" id="KAG1796912.1"/>
    </source>
</evidence>
<organism evidence="1 2">
    <name type="scientific">Suillus subaureus</name>
    <dbReference type="NCBI Taxonomy" id="48587"/>
    <lineage>
        <taxon>Eukaryota</taxon>
        <taxon>Fungi</taxon>
        <taxon>Dikarya</taxon>
        <taxon>Basidiomycota</taxon>
        <taxon>Agaricomycotina</taxon>
        <taxon>Agaricomycetes</taxon>
        <taxon>Agaricomycetidae</taxon>
        <taxon>Boletales</taxon>
        <taxon>Suillineae</taxon>
        <taxon>Suillaceae</taxon>
        <taxon>Suillus</taxon>
    </lineage>
</organism>
<proteinExistence type="predicted"/>
<dbReference type="Proteomes" id="UP000807769">
    <property type="component" value="Unassembled WGS sequence"/>
</dbReference>
<name>A0A9P7DK84_9AGAM</name>
<accession>A0A9P7DK84</accession>